<dbReference type="EMBL" id="JACJSI010000005">
    <property type="protein sequence ID" value="MBD2528873.1"/>
    <property type="molecule type" value="Genomic_DNA"/>
</dbReference>
<evidence type="ECO:0000313" key="1">
    <source>
        <dbReference type="EMBL" id="MBD2528873.1"/>
    </source>
</evidence>
<protein>
    <recommendedName>
        <fullName evidence="3">Transposase</fullName>
    </recommendedName>
</protein>
<reference evidence="1 2" key="1">
    <citation type="journal article" date="2020" name="ISME J.">
        <title>Comparative genomics reveals insights into cyanobacterial evolution and habitat adaptation.</title>
        <authorList>
            <person name="Chen M.Y."/>
            <person name="Teng W.K."/>
            <person name="Zhao L."/>
            <person name="Hu C.X."/>
            <person name="Zhou Y.K."/>
            <person name="Han B.P."/>
            <person name="Song L.R."/>
            <person name="Shu W.S."/>
        </authorList>
    </citation>
    <scope>NUCLEOTIDE SEQUENCE [LARGE SCALE GENOMIC DNA]</scope>
    <source>
        <strain evidence="1 2">FACHB-838</strain>
    </source>
</reference>
<evidence type="ECO:0000313" key="2">
    <source>
        <dbReference type="Proteomes" id="UP000623440"/>
    </source>
</evidence>
<gene>
    <name evidence="1" type="ORF">H6G97_04535</name>
</gene>
<accession>A0ABR8DIS9</accession>
<organism evidence="1 2">
    <name type="scientific">Nostoc flagelliforme FACHB-838</name>
    <dbReference type="NCBI Taxonomy" id="2692904"/>
    <lineage>
        <taxon>Bacteria</taxon>
        <taxon>Bacillati</taxon>
        <taxon>Cyanobacteriota</taxon>
        <taxon>Cyanophyceae</taxon>
        <taxon>Nostocales</taxon>
        <taxon>Nostocaceae</taxon>
        <taxon>Nostoc</taxon>
    </lineage>
</organism>
<comment type="caution">
    <text evidence="1">The sequence shown here is derived from an EMBL/GenBank/DDBJ whole genome shotgun (WGS) entry which is preliminary data.</text>
</comment>
<evidence type="ECO:0008006" key="3">
    <source>
        <dbReference type="Google" id="ProtNLM"/>
    </source>
</evidence>
<proteinExistence type="predicted"/>
<sequence>MSTMGKAYTPSAILKLKCFGSKAMKECMLQLDNHAACRALYEKSRRWSFWWR</sequence>
<name>A0ABR8DIS9_9NOSO</name>
<dbReference type="Proteomes" id="UP000623440">
    <property type="component" value="Unassembled WGS sequence"/>
</dbReference>
<keyword evidence="2" id="KW-1185">Reference proteome</keyword>